<evidence type="ECO:0000313" key="5">
    <source>
        <dbReference type="EMBL" id="ACV64432.1"/>
    </source>
</evidence>
<dbReference type="Pfam" id="PF01580">
    <property type="entry name" value="FtsK_SpoIIIE"/>
    <property type="match status" value="1"/>
</dbReference>
<dbReference type="GO" id="GO:0051301">
    <property type="term" value="P:cell division"/>
    <property type="evidence" value="ECO:0007669"/>
    <property type="project" value="UniProtKB-KW"/>
</dbReference>
<dbReference type="PANTHER" id="PTHR22683:SF1">
    <property type="entry name" value="TYPE VII SECRETION SYSTEM PROTEIN ESSC"/>
    <property type="match status" value="1"/>
</dbReference>
<dbReference type="KEGG" id="dae:Dtox_3724"/>
<dbReference type="InterPro" id="IPR003593">
    <property type="entry name" value="AAA+_ATPase"/>
</dbReference>
<dbReference type="RefSeq" id="WP_015759116.1">
    <property type="nucleotide sequence ID" value="NC_013216.1"/>
</dbReference>
<keyword evidence="1 3" id="KW-0547">Nucleotide-binding</keyword>
<accession>C8VWR8</accession>
<dbReference type="InterPro" id="IPR027417">
    <property type="entry name" value="P-loop_NTPase"/>
</dbReference>
<name>C8VWR8_DESAS</name>
<dbReference type="SMART" id="SM00382">
    <property type="entry name" value="AAA"/>
    <property type="match status" value="1"/>
</dbReference>
<dbReference type="OrthoDB" id="9807790at2"/>
<evidence type="ECO:0000259" key="4">
    <source>
        <dbReference type="PROSITE" id="PS50901"/>
    </source>
</evidence>
<keyword evidence="5" id="KW-0132">Cell division</keyword>
<evidence type="ECO:0000256" key="2">
    <source>
        <dbReference type="ARBA" id="ARBA00022840"/>
    </source>
</evidence>
<dbReference type="PANTHER" id="PTHR22683">
    <property type="entry name" value="SPORULATION PROTEIN RELATED"/>
    <property type="match status" value="1"/>
</dbReference>
<reference evidence="5 6" key="1">
    <citation type="journal article" date="2009" name="Stand. Genomic Sci.">
        <title>Complete genome sequence of Desulfotomaculum acetoxidans type strain (5575).</title>
        <authorList>
            <person name="Spring S."/>
            <person name="Lapidus A."/>
            <person name="Schroder M."/>
            <person name="Gleim D."/>
            <person name="Sims D."/>
            <person name="Meincke L."/>
            <person name="Glavina Del Rio T."/>
            <person name="Tice H."/>
            <person name="Copeland A."/>
            <person name="Cheng J.F."/>
            <person name="Lucas S."/>
            <person name="Chen F."/>
            <person name="Nolan M."/>
            <person name="Bruce D."/>
            <person name="Goodwin L."/>
            <person name="Pitluck S."/>
            <person name="Ivanova N."/>
            <person name="Mavromatis K."/>
            <person name="Mikhailova N."/>
            <person name="Pati A."/>
            <person name="Chen A."/>
            <person name="Palaniappan K."/>
            <person name="Land M."/>
            <person name="Hauser L."/>
            <person name="Chang Y.J."/>
            <person name="Jeffries C.D."/>
            <person name="Chain P."/>
            <person name="Saunders E."/>
            <person name="Brettin T."/>
            <person name="Detter J.C."/>
            <person name="Goker M."/>
            <person name="Bristow J."/>
            <person name="Eisen J.A."/>
            <person name="Markowitz V."/>
            <person name="Hugenholtz P."/>
            <person name="Kyrpides N.C."/>
            <person name="Klenk H.P."/>
            <person name="Han C."/>
        </authorList>
    </citation>
    <scope>NUCLEOTIDE SEQUENCE [LARGE SCALE GENOMIC DNA]</scope>
    <source>
        <strain evidence="6">ATCC 49208 / DSM 771 / VKM B-1644</strain>
    </source>
</reference>
<feature type="domain" description="FtsK" evidence="4">
    <location>
        <begin position="130"/>
        <end position="301"/>
    </location>
</feature>
<sequence>MGRKIEQLKIPLINKTIYLDNKVPGLILDTIDNLNLTAKDGRKPILCGKKRTTNGWHLIFNLPPGISFNRVKRYREYFQDAANGLIDLTWNGALQMTIHTGRLPQRLPYCWEPEEYTKMSLPAPVGVSHGGPVLFNLTDSPHLLIAGVPGFGKSNFLHVLIHSLLSKALVAIIDLKRLEFAYLGSHAALARTEAEALALMESLNREMERRIGILEAAGVVKVQDYQGEDMPYIIAIIDELAELKDDRTMELVDRITRLARAVGISVVAATQRPSTKVLPGDTRAMFQARLCFQVADELNSRMVLGESCPLAAHLPGIKGRAIFKFGIEEKEVQTMFLPLKQAKAILNKNPVRAWNYEYQAKRLLPR</sequence>
<dbReference type="GO" id="GO:0005524">
    <property type="term" value="F:ATP binding"/>
    <property type="evidence" value="ECO:0007669"/>
    <property type="project" value="UniProtKB-UniRule"/>
</dbReference>
<feature type="binding site" evidence="3">
    <location>
        <begin position="147"/>
        <end position="154"/>
    </location>
    <ligand>
        <name>ATP</name>
        <dbReference type="ChEBI" id="CHEBI:30616"/>
    </ligand>
</feature>
<keyword evidence="6" id="KW-1185">Reference proteome</keyword>
<evidence type="ECO:0000256" key="3">
    <source>
        <dbReference type="PROSITE-ProRule" id="PRU00289"/>
    </source>
</evidence>
<dbReference type="eggNOG" id="COG1674">
    <property type="taxonomic scope" value="Bacteria"/>
</dbReference>
<dbReference type="InterPro" id="IPR002543">
    <property type="entry name" value="FtsK_dom"/>
</dbReference>
<proteinExistence type="predicted"/>
<dbReference type="STRING" id="485916.Dtox_3724"/>
<dbReference type="GO" id="GO:0003677">
    <property type="term" value="F:DNA binding"/>
    <property type="evidence" value="ECO:0007669"/>
    <property type="project" value="InterPro"/>
</dbReference>
<dbReference type="AlphaFoldDB" id="C8VWR8"/>
<keyword evidence="5" id="KW-0131">Cell cycle</keyword>
<dbReference type="PROSITE" id="PS50901">
    <property type="entry name" value="FTSK"/>
    <property type="match status" value="1"/>
</dbReference>
<gene>
    <name evidence="5" type="ordered locus">Dtox_3724</name>
</gene>
<dbReference type="SUPFAM" id="SSF52540">
    <property type="entry name" value="P-loop containing nucleoside triphosphate hydrolases"/>
    <property type="match status" value="1"/>
</dbReference>
<protein>
    <submittedName>
        <fullName evidence="5">Cell divisionFtsK/SpoIIIE</fullName>
    </submittedName>
</protein>
<dbReference type="HOGENOM" id="CLU_705674_0_0_9"/>
<organism evidence="5 6">
    <name type="scientific">Desulfofarcimen acetoxidans (strain ATCC 49208 / DSM 771 / KCTC 5769 / VKM B-1644 / 5575)</name>
    <name type="common">Desulfotomaculum acetoxidans</name>
    <dbReference type="NCBI Taxonomy" id="485916"/>
    <lineage>
        <taxon>Bacteria</taxon>
        <taxon>Bacillati</taxon>
        <taxon>Bacillota</taxon>
        <taxon>Clostridia</taxon>
        <taxon>Eubacteriales</taxon>
        <taxon>Peptococcaceae</taxon>
        <taxon>Desulfofarcimen</taxon>
    </lineage>
</organism>
<keyword evidence="2 3" id="KW-0067">ATP-binding</keyword>
<evidence type="ECO:0000256" key="1">
    <source>
        <dbReference type="ARBA" id="ARBA00022741"/>
    </source>
</evidence>
<dbReference type="Proteomes" id="UP000002217">
    <property type="component" value="Chromosome"/>
</dbReference>
<dbReference type="EMBL" id="CP001720">
    <property type="protein sequence ID" value="ACV64432.1"/>
    <property type="molecule type" value="Genomic_DNA"/>
</dbReference>
<evidence type="ECO:0000313" key="6">
    <source>
        <dbReference type="Proteomes" id="UP000002217"/>
    </source>
</evidence>
<dbReference type="Gene3D" id="3.40.50.300">
    <property type="entry name" value="P-loop containing nucleotide triphosphate hydrolases"/>
    <property type="match status" value="1"/>
</dbReference>
<dbReference type="InterPro" id="IPR050206">
    <property type="entry name" value="FtsK/SpoIIIE/SftA"/>
</dbReference>